<sequence>MVYVASHTIKSFWKKCRAHPRYTAAFCVLRVKINAKNFEEQTRLCLYFYSYLTKINEES</sequence>
<name>A0A4Y1Z8T8_9BACL</name>
<evidence type="ECO:0000313" key="1">
    <source>
        <dbReference type="EMBL" id="GAY75469.1"/>
    </source>
</evidence>
<comment type="caution">
    <text evidence="1">The sequence shown here is derived from an EMBL/GenBank/DDBJ whole genome shotgun (WGS) entry which is preliminary data.</text>
</comment>
<protein>
    <submittedName>
        <fullName evidence="1">Uncharacterized protein</fullName>
    </submittedName>
</protein>
<reference evidence="1 2" key="1">
    <citation type="submission" date="2017-11" db="EMBL/GenBank/DDBJ databases">
        <title>Draft Genome Sequence of Sporolactobacillus inulinus NBRC 111894 Isolated from Koso, a Japanese Sugar-Vegetable Fermented Beverage.</title>
        <authorList>
            <person name="Chiou T.Y."/>
            <person name="Oshima K."/>
            <person name="Suda W."/>
            <person name="Hattori M."/>
            <person name="Takahashi T."/>
        </authorList>
    </citation>
    <scope>NUCLEOTIDE SEQUENCE [LARGE SCALE GENOMIC DNA]</scope>
    <source>
        <strain evidence="1 2">NBRC111894</strain>
    </source>
</reference>
<organism evidence="1 2">
    <name type="scientific">Sporolactobacillus inulinus</name>
    <dbReference type="NCBI Taxonomy" id="2078"/>
    <lineage>
        <taxon>Bacteria</taxon>
        <taxon>Bacillati</taxon>
        <taxon>Bacillota</taxon>
        <taxon>Bacilli</taxon>
        <taxon>Bacillales</taxon>
        <taxon>Sporolactobacillaceae</taxon>
        <taxon>Sporolactobacillus</taxon>
    </lineage>
</organism>
<dbReference type="Proteomes" id="UP000319716">
    <property type="component" value="Unassembled WGS sequence"/>
</dbReference>
<proteinExistence type="predicted"/>
<gene>
    <name evidence="1" type="ORF">NBRC111894_1023</name>
</gene>
<dbReference type="EMBL" id="BEXB01000006">
    <property type="protein sequence ID" value="GAY75469.1"/>
    <property type="molecule type" value="Genomic_DNA"/>
</dbReference>
<accession>A0A4Y1Z8T8</accession>
<dbReference type="AlphaFoldDB" id="A0A4Y1Z8T8"/>
<evidence type="ECO:0000313" key="2">
    <source>
        <dbReference type="Proteomes" id="UP000319716"/>
    </source>
</evidence>